<dbReference type="Pfam" id="PF13391">
    <property type="entry name" value="HNH_2"/>
    <property type="match status" value="1"/>
</dbReference>
<feature type="domain" description="HNH nuclease" evidence="1">
    <location>
        <begin position="37"/>
        <end position="90"/>
    </location>
</feature>
<protein>
    <submittedName>
        <fullName evidence="3">HNH endonuclease signature motif containing protein</fullName>
    </submittedName>
</protein>
<reference evidence="3" key="1">
    <citation type="submission" date="2022-11" db="EMBL/GenBank/DDBJ databases">
        <authorList>
            <person name="Vasilchenko N.G."/>
            <person name="Prazdnova E.V."/>
            <person name="Gorovtsov A.V."/>
            <person name="Chistyakov V.A."/>
            <person name="Pak M.L."/>
        </authorList>
    </citation>
    <scope>NUCLEOTIDE SEQUENCE</scope>
    <source>
        <strain evidence="3">R 4.5</strain>
    </source>
</reference>
<accession>A0AAE9LA09</accession>
<keyword evidence="3" id="KW-0540">Nuclease</keyword>
<evidence type="ECO:0000313" key="3">
    <source>
        <dbReference type="EMBL" id="URJ52036.1"/>
    </source>
</evidence>
<gene>
    <name evidence="3" type="ORF">MF626_001520</name>
</gene>
<keyword evidence="3" id="KW-0378">Hydrolase</keyword>
<dbReference type="EMBL" id="CP097770">
    <property type="protein sequence ID" value="URJ52036.1"/>
    <property type="molecule type" value="Genomic_DNA"/>
</dbReference>
<organism evidence="3 4">
    <name type="scientific">Paenibacillus polymyxa</name>
    <name type="common">Bacillus polymyxa</name>
    <dbReference type="NCBI Taxonomy" id="1406"/>
    <lineage>
        <taxon>Bacteria</taxon>
        <taxon>Bacillati</taxon>
        <taxon>Bacillota</taxon>
        <taxon>Bacilli</taxon>
        <taxon>Bacillales</taxon>
        <taxon>Paenibacillaceae</taxon>
        <taxon>Paenibacillus</taxon>
    </lineage>
</organism>
<evidence type="ECO:0000259" key="2">
    <source>
        <dbReference type="Pfam" id="PF20277"/>
    </source>
</evidence>
<proteinExistence type="predicted"/>
<name>A0AAE9LA09_PAEPO</name>
<evidence type="ECO:0000259" key="1">
    <source>
        <dbReference type="Pfam" id="PF13391"/>
    </source>
</evidence>
<keyword evidence="3" id="KW-0255">Endonuclease</keyword>
<evidence type="ECO:0000313" key="4">
    <source>
        <dbReference type="Proteomes" id="UP001055784"/>
    </source>
</evidence>
<dbReference type="Proteomes" id="UP001055784">
    <property type="component" value="Chromosome"/>
</dbReference>
<dbReference type="Pfam" id="PF20277">
    <property type="entry name" value="CTD11"/>
    <property type="match status" value="1"/>
</dbReference>
<dbReference type="GO" id="GO:0004519">
    <property type="term" value="F:endonuclease activity"/>
    <property type="evidence" value="ECO:0007669"/>
    <property type="project" value="UniProtKB-KW"/>
</dbReference>
<dbReference type="InterPro" id="IPR003615">
    <property type="entry name" value="HNH_nuc"/>
</dbReference>
<dbReference type="RefSeq" id="WP_076160947.1">
    <property type="nucleotide sequence ID" value="NZ_CP097770.1"/>
</dbReference>
<dbReference type="AlphaFoldDB" id="A0AAE9LA09"/>
<feature type="domain" description="ABC-three component systems C-terminal" evidence="2">
    <location>
        <begin position="116"/>
        <end position="252"/>
    </location>
</feature>
<dbReference type="InterPro" id="IPR046921">
    <property type="entry name" value="ABC-3C_CTD11"/>
</dbReference>
<sequence length="253" mass="29910">MQANRKSMNENDNMILFSEVEGMCPFCSKSLLYVKDGIRRKIFEAAHIYPLNPTKEESLLLKNVEKLSQNVNDLNNLIALCRDCHKKFDSPRTIEEYKKLLIIKKEIIRRNERRADYHSYQIEAEIKIILNKLVENENELSPQILNLDALKVDEKANITLNRLTKRRIKSDVADYYFFVKEQFIMLDKECQYSFDTIASQVNTFYLKLKKNKHTQEEIYNHMAEWLSKKTENSSLEACKIIVSFFIQNCEVFS</sequence>